<proteinExistence type="predicted"/>
<dbReference type="Gene3D" id="3.80.10.10">
    <property type="entry name" value="Ribonuclease Inhibitor"/>
    <property type="match status" value="1"/>
</dbReference>
<protein>
    <recommendedName>
        <fullName evidence="3">RNI-like protein</fullName>
    </recommendedName>
</protein>
<gene>
    <name evidence="1" type="ORF">CONCODRAFT_12512</name>
</gene>
<dbReference type="SUPFAM" id="SSF52047">
    <property type="entry name" value="RNI-like"/>
    <property type="match status" value="1"/>
</dbReference>
<dbReference type="Proteomes" id="UP000070444">
    <property type="component" value="Unassembled WGS sequence"/>
</dbReference>
<name>A0A137NSR0_CONC2</name>
<organism evidence="1 2">
    <name type="scientific">Conidiobolus coronatus (strain ATCC 28846 / CBS 209.66 / NRRL 28638)</name>
    <name type="common">Delacroixia coronata</name>
    <dbReference type="NCBI Taxonomy" id="796925"/>
    <lineage>
        <taxon>Eukaryota</taxon>
        <taxon>Fungi</taxon>
        <taxon>Fungi incertae sedis</taxon>
        <taxon>Zoopagomycota</taxon>
        <taxon>Entomophthoromycotina</taxon>
        <taxon>Entomophthoromycetes</taxon>
        <taxon>Entomophthorales</taxon>
        <taxon>Ancylistaceae</taxon>
        <taxon>Conidiobolus</taxon>
    </lineage>
</organism>
<reference evidence="1 2" key="1">
    <citation type="journal article" date="2015" name="Genome Biol. Evol.">
        <title>Phylogenomic analyses indicate that early fungi evolved digesting cell walls of algal ancestors of land plants.</title>
        <authorList>
            <person name="Chang Y."/>
            <person name="Wang S."/>
            <person name="Sekimoto S."/>
            <person name="Aerts A.L."/>
            <person name="Choi C."/>
            <person name="Clum A."/>
            <person name="LaButti K.M."/>
            <person name="Lindquist E.A."/>
            <person name="Yee Ngan C."/>
            <person name="Ohm R.A."/>
            <person name="Salamov A.A."/>
            <person name="Grigoriev I.V."/>
            <person name="Spatafora J.W."/>
            <person name="Berbee M.L."/>
        </authorList>
    </citation>
    <scope>NUCLEOTIDE SEQUENCE [LARGE SCALE GENOMIC DNA]</scope>
    <source>
        <strain evidence="1 2">NRRL 28638</strain>
    </source>
</reference>
<keyword evidence="2" id="KW-1185">Reference proteome</keyword>
<accession>A0A137NSR0</accession>
<dbReference type="OrthoDB" id="550575at2759"/>
<sequence>MCLTWEGMGSYSLESMLMNCPDLEELSLIELAIFPNENSKLFIKLRGLTKIKKLEIRRSNLAESSFESIITNCPQLKELDITLSRDWKEWIKVICTKCINLEKLSLRPNNDVFIHESLNYSDELYNLEHFNNPAYKDSLVHLTLNNYSFYNTSNEYFSNFSNLKSIKFLWQTKPNPSKNKQLTKQDKSIWPEFDLRESHFHVRFFNIDVVKI</sequence>
<evidence type="ECO:0000313" key="1">
    <source>
        <dbReference type="EMBL" id="KXN65807.1"/>
    </source>
</evidence>
<evidence type="ECO:0008006" key="3">
    <source>
        <dbReference type="Google" id="ProtNLM"/>
    </source>
</evidence>
<evidence type="ECO:0000313" key="2">
    <source>
        <dbReference type="Proteomes" id="UP000070444"/>
    </source>
</evidence>
<dbReference type="EMBL" id="KQ964814">
    <property type="protein sequence ID" value="KXN65807.1"/>
    <property type="molecule type" value="Genomic_DNA"/>
</dbReference>
<dbReference type="InterPro" id="IPR032675">
    <property type="entry name" value="LRR_dom_sf"/>
</dbReference>
<dbReference type="AlphaFoldDB" id="A0A137NSR0"/>